<feature type="chain" id="PRO_5022824919" evidence="4">
    <location>
        <begin position="22"/>
        <end position="570"/>
    </location>
</feature>
<dbReference type="InterPro" id="IPR029058">
    <property type="entry name" value="AB_hydrolase_fold"/>
</dbReference>
<dbReference type="Gene3D" id="3.40.50.1820">
    <property type="entry name" value="alpha/beta hydrolase"/>
    <property type="match status" value="1"/>
</dbReference>
<dbReference type="EMBL" id="ML122331">
    <property type="protein sequence ID" value="RPD53044.1"/>
    <property type="molecule type" value="Genomic_DNA"/>
</dbReference>
<dbReference type="STRING" id="1328759.A0A5C2RNZ2"/>
<dbReference type="PANTHER" id="PTHR43248">
    <property type="entry name" value="2-SUCCINYL-6-HYDROXY-2,4-CYCLOHEXADIENE-1-CARBOXYLATE SYNTHASE"/>
    <property type="match status" value="1"/>
</dbReference>
<comment type="similarity">
    <text evidence="1">Belongs to the peptidase S33 family.</text>
</comment>
<dbReference type="GO" id="GO:0016787">
    <property type="term" value="F:hydrolase activity"/>
    <property type="evidence" value="ECO:0007669"/>
    <property type="project" value="UniProtKB-KW"/>
</dbReference>
<reference evidence="6" key="1">
    <citation type="journal article" date="2018" name="Genome Biol. Evol.">
        <title>Genomics and development of Lentinus tigrinus, a white-rot wood-decaying mushroom with dimorphic fruiting bodies.</title>
        <authorList>
            <person name="Wu B."/>
            <person name="Xu Z."/>
            <person name="Knudson A."/>
            <person name="Carlson A."/>
            <person name="Chen N."/>
            <person name="Kovaka S."/>
            <person name="LaButti K."/>
            <person name="Lipzen A."/>
            <person name="Pennachio C."/>
            <person name="Riley R."/>
            <person name="Schakwitz W."/>
            <person name="Umezawa K."/>
            <person name="Ohm R.A."/>
            <person name="Grigoriev I.V."/>
            <person name="Nagy L.G."/>
            <person name="Gibbons J."/>
            <person name="Hibbett D."/>
        </authorList>
    </citation>
    <scope>NUCLEOTIDE SEQUENCE [LARGE SCALE GENOMIC DNA]</scope>
    <source>
        <strain evidence="6">ALCF2SS1-6</strain>
    </source>
</reference>
<proteinExistence type="inferred from homology"/>
<dbReference type="PANTHER" id="PTHR43248:SF25">
    <property type="entry name" value="AB HYDROLASE-1 DOMAIN-CONTAINING PROTEIN-RELATED"/>
    <property type="match status" value="1"/>
</dbReference>
<accession>A0A5C2RNZ2</accession>
<dbReference type="InterPro" id="IPR013595">
    <property type="entry name" value="Pept_S33_TAP-like_C"/>
</dbReference>
<evidence type="ECO:0000256" key="3">
    <source>
        <dbReference type="SAM" id="MobiDB-lite"/>
    </source>
</evidence>
<keyword evidence="4" id="KW-0732">Signal</keyword>
<protein>
    <submittedName>
        <fullName evidence="6">Alpha/beta-hydrolase</fullName>
    </submittedName>
</protein>
<evidence type="ECO:0000256" key="1">
    <source>
        <dbReference type="ARBA" id="ARBA00010088"/>
    </source>
</evidence>
<keyword evidence="7" id="KW-1185">Reference proteome</keyword>
<evidence type="ECO:0000313" key="7">
    <source>
        <dbReference type="Proteomes" id="UP000313359"/>
    </source>
</evidence>
<feature type="domain" description="Peptidase S33 tripeptidyl aminopeptidase-like C-terminal" evidence="5">
    <location>
        <begin position="416"/>
        <end position="515"/>
    </location>
</feature>
<feature type="region of interest" description="Disordered" evidence="3">
    <location>
        <begin position="542"/>
        <end position="570"/>
    </location>
</feature>
<evidence type="ECO:0000313" key="6">
    <source>
        <dbReference type="EMBL" id="RPD53044.1"/>
    </source>
</evidence>
<gene>
    <name evidence="6" type="ORF">L227DRAFT_581706</name>
</gene>
<dbReference type="Proteomes" id="UP000313359">
    <property type="component" value="Unassembled WGS sequence"/>
</dbReference>
<sequence>MKPAVFIALGIVTHLVALTRAQLTGWFPCPDDQPHSSLSCAYFGVPLDYHNASAGNGQLLVVKANATSGEKKGTVFHNPGGPGDSGLQALQTDAEALMNRTGGAYDIVSWDPRGVGPYTYPGGVFCLSDGEFFSFWNGTIEATGINWLGNFTNQTDLDNLHAQAPIIDAKYKEFAEKCLQGPNGTTLQYIGTAATVRDLVGLADAIEGPNSPIFYWGLSYGTIIGAWFVNMFPDRVGRVILDGVVDATRVATTQSYKLWRDQVSSAEDVYSAFANACAMAGPTGCNLTTFAGASGADVIDYLSQAFEGAYLHPLETSFETLNDLRTSVFIGLYAPQYWEEYADVIIPGIITDLVGNLSTTTTQTRMRHVLDIIQPGSYTEPAILCADSVDADPSLTIQDIFAEIVNVTQTVSPSCMFGALWPIACHRCSYWPVRAPERYQGPFNNRTYANKVLIVGNTYDDATPFFEAQHMAEVMGDQVALVRQDGFGHTSLAESSQCVTDIIIAYLKDGTLPAGTASTPTVCAVDDSVELFPGVKSVNVQANRTIPGRGSTSNQNGTSGQTGTTGQNGS</sequence>
<dbReference type="Pfam" id="PF08386">
    <property type="entry name" value="Abhydrolase_4"/>
    <property type="match status" value="1"/>
</dbReference>
<evidence type="ECO:0000259" key="5">
    <source>
        <dbReference type="Pfam" id="PF08386"/>
    </source>
</evidence>
<dbReference type="AlphaFoldDB" id="A0A5C2RNZ2"/>
<feature type="non-terminal residue" evidence="6">
    <location>
        <position position="570"/>
    </location>
</feature>
<dbReference type="OrthoDB" id="425534at2759"/>
<organism evidence="6 7">
    <name type="scientific">Lentinus tigrinus ALCF2SS1-6</name>
    <dbReference type="NCBI Taxonomy" id="1328759"/>
    <lineage>
        <taxon>Eukaryota</taxon>
        <taxon>Fungi</taxon>
        <taxon>Dikarya</taxon>
        <taxon>Basidiomycota</taxon>
        <taxon>Agaricomycotina</taxon>
        <taxon>Agaricomycetes</taxon>
        <taxon>Polyporales</taxon>
        <taxon>Polyporaceae</taxon>
        <taxon>Lentinus</taxon>
    </lineage>
</organism>
<keyword evidence="2 6" id="KW-0378">Hydrolase</keyword>
<feature type="signal peptide" evidence="4">
    <location>
        <begin position="1"/>
        <end position="21"/>
    </location>
</feature>
<dbReference type="InterPro" id="IPR051601">
    <property type="entry name" value="Serine_prot/Carboxylest_S33"/>
</dbReference>
<evidence type="ECO:0000256" key="4">
    <source>
        <dbReference type="SAM" id="SignalP"/>
    </source>
</evidence>
<dbReference type="SUPFAM" id="SSF53474">
    <property type="entry name" value="alpha/beta-Hydrolases"/>
    <property type="match status" value="1"/>
</dbReference>
<evidence type="ECO:0000256" key="2">
    <source>
        <dbReference type="ARBA" id="ARBA00022801"/>
    </source>
</evidence>
<name>A0A5C2RNZ2_9APHY</name>
<feature type="compositionally biased region" description="Low complexity" evidence="3">
    <location>
        <begin position="550"/>
        <end position="570"/>
    </location>
</feature>